<feature type="signal peptide" evidence="1">
    <location>
        <begin position="1"/>
        <end position="18"/>
    </location>
</feature>
<evidence type="ECO:0000313" key="2">
    <source>
        <dbReference type="EnsemblMetazoa" id="XP_003424460"/>
    </source>
</evidence>
<dbReference type="OrthoDB" id="7666905at2759"/>
<dbReference type="KEGG" id="nvi:100679406"/>
<dbReference type="InParanoid" id="A0A7M7GDK8"/>
<name>A0A7M7GDK8_NASVI</name>
<evidence type="ECO:0000313" key="3">
    <source>
        <dbReference type="Proteomes" id="UP000002358"/>
    </source>
</evidence>
<dbReference type="Pfam" id="PF16061">
    <property type="entry name" value="DUF4803"/>
    <property type="match status" value="1"/>
</dbReference>
<dbReference type="Proteomes" id="UP000002358">
    <property type="component" value="Chromosome 5"/>
</dbReference>
<proteinExistence type="predicted"/>
<dbReference type="SMR" id="A0A7M7GDK8"/>
<dbReference type="AlphaFoldDB" id="A0A7M7GDK8"/>
<dbReference type="EnsemblMetazoa" id="XM_003424412">
    <property type="protein sequence ID" value="XP_003424460"/>
    <property type="gene ID" value="LOC100679406"/>
</dbReference>
<keyword evidence="1" id="KW-0732">Signal</keyword>
<accession>A0A7M7GDK8</accession>
<keyword evidence="3" id="KW-1185">Reference proteome</keyword>
<feature type="chain" id="PRO_5029768280" evidence="1">
    <location>
        <begin position="19"/>
        <end position="670"/>
    </location>
</feature>
<dbReference type="GeneID" id="100679406"/>
<protein>
    <submittedName>
        <fullName evidence="2">Uncharacterized protein</fullName>
    </submittedName>
</protein>
<dbReference type="RefSeq" id="XP_003424460.1">
    <property type="nucleotide sequence ID" value="XM_003424412.4"/>
</dbReference>
<dbReference type="InterPro" id="IPR032062">
    <property type="entry name" value="DUF4803"/>
</dbReference>
<dbReference type="PANTHER" id="PTHR47890">
    <property type="entry name" value="LD24308P"/>
    <property type="match status" value="1"/>
</dbReference>
<dbReference type="PANTHER" id="PTHR47890:SF1">
    <property type="entry name" value="LD24308P"/>
    <property type="match status" value="1"/>
</dbReference>
<sequence length="670" mass="77467">MALRYFSIIFSFLLVLNAYQLQVNALLEETTVLAIDTSEKFISELEKKTTYTDVKDLIDALKRLTQLYCESISKWDKNYLFFYTSFIDLKPIFARDEDDIVGVHFGNKGCSYTENVFNETELAIDKSGESSISQFAYKILRIVSIREHDYDSERQSVWGNALNKMHKFLTTAENNGGESPLDSMTNEKKVAQCIENTSWQALLFEHLRWITRIDAFAYTKMQFTYASYEMLSRAHDLIQEKHLIEFKKESATWKEKNIIKKMKALEGEFRERNTITTNAFKDRMNVPRDYRNCLVEDEARRMHPNYAKRNPYAAIQVFQKYVINEADINSIGSCKEDCPYYEKSQVFGCFDQSGICAKQRQCVGNVWNCRKMNGSAADICLTNQENSWERYGYIEISGKSYGDSRNAYCTSVVRAEHQRRFLYKCDYCICTCESKKSDYNKYVNLRPVVSDTDSNHVVTDARFQIHNHVVHIQIKQGKLVENGHIEKWDAWKPVDNYTTLTHPYKDYGERVIAGKDYHTVSYNDSAMCLDELDSPNSSHVLTGLRLKSESEDNLYLKLEIRLTPFDYKTGLLSDKESYWHSNNAKLRDRGQVNLKKLEATNLKSERYFRFTASPLEVDAGQTTIPYIATTEMSSTILPSLPKLLSGAGLFLAKDYTLAIKGLTYDYGSRV</sequence>
<evidence type="ECO:0000256" key="1">
    <source>
        <dbReference type="SAM" id="SignalP"/>
    </source>
</evidence>
<organism evidence="2 3">
    <name type="scientific">Nasonia vitripennis</name>
    <name type="common">Parasitic wasp</name>
    <dbReference type="NCBI Taxonomy" id="7425"/>
    <lineage>
        <taxon>Eukaryota</taxon>
        <taxon>Metazoa</taxon>
        <taxon>Ecdysozoa</taxon>
        <taxon>Arthropoda</taxon>
        <taxon>Hexapoda</taxon>
        <taxon>Insecta</taxon>
        <taxon>Pterygota</taxon>
        <taxon>Neoptera</taxon>
        <taxon>Endopterygota</taxon>
        <taxon>Hymenoptera</taxon>
        <taxon>Apocrita</taxon>
        <taxon>Proctotrupomorpha</taxon>
        <taxon>Chalcidoidea</taxon>
        <taxon>Pteromalidae</taxon>
        <taxon>Pteromalinae</taxon>
        <taxon>Nasonia</taxon>
    </lineage>
</organism>
<reference evidence="2" key="1">
    <citation type="submission" date="2021-01" db="UniProtKB">
        <authorList>
            <consortium name="EnsemblMetazoa"/>
        </authorList>
    </citation>
    <scope>IDENTIFICATION</scope>
</reference>